<feature type="domain" description="Protein kinase" evidence="1">
    <location>
        <begin position="47"/>
        <end position="291"/>
    </location>
</feature>
<protein>
    <submittedName>
        <fullName evidence="3">HDOD domain-containing protein</fullName>
    </submittedName>
</protein>
<dbReference type="KEGG" id="snn:EWH46_07060"/>
<dbReference type="SUPFAM" id="SSF109604">
    <property type="entry name" value="HD-domain/PDEase-like"/>
    <property type="match status" value="1"/>
</dbReference>
<organism evidence="3 4">
    <name type="scientific">Sphaerotilus sulfidivorans</name>
    <dbReference type="NCBI Taxonomy" id="639200"/>
    <lineage>
        <taxon>Bacteria</taxon>
        <taxon>Pseudomonadati</taxon>
        <taxon>Pseudomonadota</taxon>
        <taxon>Betaproteobacteria</taxon>
        <taxon>Burkholderiales</taxon>
        <taxon>Sphaerotilaceae</taxon>
        <taxon>Sphaerotilus</taxon>
    </lineage>
</organism>
<dbReference type="Gene3D" id="1.10.3210.10">
    <property type="entry name" value="Hypothetical protein af1432"/>
    <property type="match status" value="1"/>
</dbReference>
<feature type="domain" description="HDOD" evidence="2">
    <location>
        <begin position="319"/>
        <end position="520"/>
    </location>
</feature>
<dbReference type="InterPro" id="IPR000719">
    <property type="entry name" value="Prot_kinase_dom"/>
</dbReference>
<proteinExistence type="predicted"/>
<evidence type="ECO:0000313" key="4">
    <source>
        <dbReference type="Proteomes" id="UP000323522"/>
    </source>
</evidence>
<accession>A0A5C1Q0W5</accession>
<dbReference type="PROSITE" id="PS50011">
    <property type="entry name" value="PROTEIN_KINASE_DOM"/>
    <property type="match status" value="1"/>
</dbReference>
<gene>
    <name evidence="3" type="ORF">EWH46_07060</name>
</gene>
<dbReference type="PANTHER" id="PTHR33525:SF4">
    <property type="entry name" value="CYCLIC DI-GMP PHOSPHODIESTERASE CDGJ"/>
    <property type="match status" value="1"/>
</dbReference>
<dbReference type="InterPro" id="IPR013976">
    <property type="entry name" value="HDOD"/>
</dbReference>
<name>A0A5C1Q0W5_9BURK</name>
<dbReference type="InterPro" id="IPR052340">
    <property type="entry name" value="RNase_Y/CdgJ"/>
</dbReference>
<dbReference type="EMBL" id="CP035708">
    <property type="protein sequence ID" value="QEN00559.1"/>
    <property type="molecule type" value="Genomic_DNA"/>
</dbReference>
<dbReference type="GO" id="GO:0004672">
    <property type="term" value="F:protein kinase activity"/>
    <property type="evidence" value="ECO:0007669"/>
    <property type="project" value="InterPro"/>
</dbReference>
<dbReference type="PROSITE" id="PS51833">
    <property type="entry name" value="HDOD"/>
    <property type="match status" value="1"/>
</dbReference>
<evidence type="ECO:0000259" key="2">
    <source>
        <dbReference type="PROSITE" id="PS51833"/>
    </source>
</evidence>
<dbReference type="Pfam" id="PF08668">
    <property type="entry name" value="HDOD"/>
    <property type="match status" value="1"/>
</dbReference>
<sequence length="592" mass="63782">MPGGVNPACPAEASIRNQEKNTDMNQDVSAAVPAAAPATAVRSFGPYTLIRLIGSSSLTIAWLARDTRSDQPVRLLAARQPVNSQAVRERCVEEARKASQLNHPRLLPAHEVGCVDRFPYVTTLCDPEHLPARIEDTFAPPALRSLVRNGCELLEGLAYAHEASIPHGDLGLHTLAFDTHDKVSLWGLGLGVAIAGARPQGIPSAGGLGGGLLGREIAGACLLIQHWIQGTPPHGEADMPALLDRWPTSKLSLPQELPMPIADSLRLMLDRAVETNPQRRFIHARSFHRALSGWHYTEYPEDGGFDAMLQAQLRRNGHLPATEGLRERVAHIAGMDKGRLDEMVELLRQDLALTLSMLRAANASEMAAAGEEGAAVTSVKRAMALLGTDGLRRVSNGQQAWPGTAKPHHAAQLAQAIDRAHLAGYLAAEVAPGGTDAEGAALAGIFQNFGQILGLYHFPDEVAQIQRLVISSKGTDKPITPELAAQSVLGVDLQAMAIAFMRLWGLAEPLRHLVRPLSEDAVVRMPESLEAWSRLTGSFANGVLRITDLPQPEQPAALAALVGRYHSTLGLDEGQVRGAMRRAREKLSRHMR</sequence>
<dbReference type="OrthoDB" id="9146420at2"/>
<dbReference type="AlphaFoldDB" id="A0A5C1Q0W5"/>
<evidence type="ECO:0000313" key="3">
    <source>
        <dbReference type="EMBL" id="QEN00559.1"/>
    </source>
</evidence>
<dbReference type="PANTHER" id="PTHR33525">
    <property type="match status" value="1"/>
</dbReference>
<reference evidence="3 4" key="1">
    <citation type="submission" date="2019-02" db="EMBL/GenBank/DDBJ databases">
        <title>Complete Genome Sequence and Methylome Analysis of Sphaerotilus natans subsp. sulfidivorans D-507.</title>
        <authorList>
            <person name="Fomenkov A."/>
            <person name="Gridneva E."/>
            <person name="Smolyakov D."/>
            <person name="Dubinina G."/>
            <person name="Vincze T."/>
            <person name="Grabovich M."/>
            <person name="Roberts R.J."/>
        </authorList>
    </citation>
    <scope>NUCLEOTIDE SEQUENCE [LARGE SCALE GENOMIC DNA]</scope>
    <source>
        <strain evidence="3 4">D-507</strain>
    </source>
</reference>
<dbReference type="InterPro" id="IPR011009">
    <property type="entry name" value="Kinase-like_dom_sf"/>
</dbReference>
<dbReference type="GO" id="GO:0005524">
    <property type="term" value="F:ATP binding"/>
    <property type="evidence" value="ECO:0007669"/>
    <property type="project" value="InterPro"/>
</dbReference>
<dbReference type="SUPFAM" id="SSF56112">
    <property type="entry name" value="Protein kinase-like (PK-like)"/>
    <property type="match status" value="1"/>
</dbReference>
<dbReference type="Proteomes" id="UP000323522">
    <property type="component" value="Chromosome"/>
</dbReference>
<evidence type="ECO:0000259" key="1">
    <source>
        <dbReference type="PROSITE" id="PS50011"/>
    </source>
</evidence>
<dbReference type="Gene3D" id="1.10.510.10">
    <property type="entry name" value="Transferase(Phosphotransferase) domain 1"/>
    <property type="match status" value="1"/>
</dbReference>